<reference evidence="2" key="1">
    <citation type="journal article" date="2021" name="mSystems">
        <title>Bacteria and Archaea Synergistically Convert Glycine Betaine to Biogenic Methane in the Formosa Cold Seep of the South China Sea.</title>
        <authorList>
            <person name="Li L."/>
            <person name="Zhang W."/>
            <person name="Zhang S."/>
            <person name="Song L."/>
            <person name="Sun Q."/>
            <person name="Zhang H."/>
            <person name="Xiang H."/>
            <person name="Dong X."/>
        </authorList>
    </citation>
    <scope>NUCLEOTIDE SEQUENCE</scope>
    <source>
        <strain evidence="2">ZWT</strain>
    </source>
</reference>
<organism evidence="2 3">
    <name type="scientific">Oceanirhabdus seepicola</name>
    <dbReference type="NCBI Taxonomy" id="2828781"/>
    <lineage>
        <taxon>Bacteria</taxon>
        <taxon>Bacillati</taxon>
        <taxon>Bacillota</taxon>
        <taxon>Clostridia</taxon>
        <taxon>Eubacteriales</taxon>
        <taxon>Clostridiaceae</taxon>
        <taxon>Oceanirhabdus</taxon>
    </lineage>
</organism>
<evidence type="ECO:0000313" key="3">
    <source>
        <dbReference type="Proteomes" id="UP001056429"/>
    </source>
</evidence>
<dbReference type="Proteomes" id="UP001056429">
    <property type="component" value="Unassembled WGS sequence"/>
</dbReference>
<evidence type="ECO:0000256" key="1">
    <source>
        <dbReference type="SAM" id="Coils"/>
    </source>
</evidence>
<proteinExistence type="predicted"/>
<keyword evidence="3" id="KW-1185">Reference proteome</keyword>
<reference evidence="2" key="2">
    <citation type="submission" date="2021-04" db="EMBL/GenBank/DDBJ databases">
        <authorList>
            <person name="Dong X."/>
        </authorList>
    </citation>
    <scope>NUCLEOTIDE SEQUENCE</scope>
    <source>
        <strain evidence="2">ZWT</strain>
    </source>
</reference>
<gene>
    <name evidence="2" type="ORF">KDK92_08615</name>
</gene>
<dbReference type="RefSeq" id="WP_250858824.1">
    <property type="nucleotide sequence ID" value="NZ_JAGSOJ010000002.1"/>
</dbReference>
<protein>
    <submittedName>
        <fullName evidence="2">Uncharacterized protein</fullName>
    </submittedName>
</protein>
<keyword evidence="1" id="KW-0175">Coiled coil</keyword>
<name>A0A9J6P2P7_9CLOT</name>
<comment type="caution">
    <text evidence="2">The sequence shown here is derived from an EMBL/GenBank/DDBJ whole genome shotgun (WGS) entry which is preliminary data.</text>
</comment>
<feature type="coiled-coil region" evidence="1">
    <location>
        <begin position="35"/>
        <end position="76"/>
    </location>
</feature>
<sequence length="79" mass="9128">MKKIILGIITLLITVSAVSFSYMMLKKKDTIIDETKILTQKYDTLKNEKNTLQKERTDITNSLDEIEGKIDELNTKINH</sequence>
<dbReference type="EMBL" id="JAGSOJ010000002">
    <property type="protein sequence ID" value="MCM1989800.1"/>
    <property type="molecule type" value="Genomic_DNA"/>
</dbReference>
<dbReference type="AlphaFoldDB" id="A0A9J6P2P7"/>
<evidence type="ECO:0000313" key="2">
    <source>
        <dbReference type="EMBL" id="MCM1989800.1"/>
    </source>
</evidence>
<accession>A0A9J6P2P7</accession>